<proteinExistence type="predicted"/>
<keyword evidence="2" id="KW-1185">Reference proteome</keyword>
<name>A0A9D3XV58_9SAUR</name>
<protein>
    <submittedName>
        <fullName evidence="1">Uncharacterized protein</fullName>
    </submittedName>
</protein>
<dbReference type="Proteomes" id="UP000827986">
    <property type="component" value="Unassembled WGS sequence"/>
</dbReference>
<sequence>MIPLYNRAGRRLLRVAGASQWLPLLSPPLSRGCRSGEARGAPAKATKKRGYDITRNPHLNKGLYDSYSIQYRRTLSKMQNSYITLV</sequence>
<evidence type="ECO:0000313" key="1">
    <source>
        <dbReference type="EMBL" id="KAH1186821.1"/>
    </source>
</evidence>
<comment type="caution">
    <text evidence="1">The sequence shown here is derived from an EMBL/GenBank/DDBJ whole genome shotgun (WGS) entry which is preliminary data.</text>
</comment>
<dbReference type="AlphaFoldDB" id="A0A9D3XV58"/>
<reference evidence="1" key="1">
    <citation type="submission" date="2021-09" db="EMBL/GenBank/DDBJ databases">
        <title>The genome of Mauremys mutica provides insights into the evolution of semi-aquatic lifestyle.</title>
        <authorList>
            <person name="Gong S."/>
            <person name="Gao Y."/>
        </authorList>
    </citation>
    <scope>NUCLEOTIDE SEQUENCE</scope>
    <source>
        <strain evidence="1">MM-2020</strain>
        <tissue evidence="1">Muscle</tissue>
    </source>
</reference>
<gene>
    <name evidence="1" type="ORF">KIL84_019570</name>
</gene>
<accession>A0A9D3XV58</accession>
<evidence type="ECO:0000313" key="2">
    <source>
        <dbReference type="Proteomes" id="UP000827986"/>
    </source>
</evidence>
<organism evidence="1 2">
    <name type="scientific">Mauremys mutica</name>
    <name type="common">yellowpond turtle</name>
    <dbReference type="NCBI Taxonomy" id="74926"/>
    <lineage>
        <taxon>Eukaryota</taxon>
        <taxon>Metazoa</taxon>
        <taxon>Chordata</taxon>
        <taxon>Craniata</taxon>
        <taxon>Vertebrata</taxon>
        <taxon>Euteleostomi</taxon>
        <taxon>Archelosauria</taxon>
        <taxon>Testudinata</taxon>
        <taxon>Testudines</taxon>
        <taxon>Cryptodira</taxon>
        <taxon>Durocryptodira</taxon>
        <taxon>Testudinoidea</taxon>
        <taxon>Geoemydidae</taxon>
        <taxon>Geoemydinae</taxon>
        <taxon>Mauremys</taxon>
    </lineage>
</organism>
<dbReference type="EMBL" id="JAHDVG010000463">
    <property type="protein sequence ID" value="KAH1186821.1"/>
    <property type="molecule type" value="Genomic_DNA"/>
</dbReference>